<dbReference type="SMART" id="SM00487">
    <property type="entry name" value="DEXDc"/>
    <property type="match status" value="1"/>
</dbReference>
<dbReference type="GO" id="GO:0005634">
    <property type="term" value="C:nucleus"/>
    <property type="evidence" value="ECO:0007669"/>
    <property type="project" value="TreeGrafter"/>
</dbReference>
<keyword evidence="2" id="KW-0378">Hydrolase</keyword>
<feature type="domain" description="Helicase C-terminal" evidence="6">
    <location>
        <begin position="827"/>
        <end position="984"/>
    </location>
</feature>
<dbReference type="OrthoDB" id="448448at2759"/>
<gene>
    <name evidence="7" type="ORF">B0T10DRAFT_565362</name>
</gene>
<dbReference type="SMART" id="SM00490">
    <property type="entry name" value="HELICc"/>
    <property type="match status" value="1"/>
</dbReference>
<evidence type="ECO:0000313" key="8">
    <source>
        <dbReference type="Proteomes" id="UP000777438"/>
    </source>
</evidence>
<dbReference type="AlphaFoldDB" id="A0A9P9ANA7"/>
<dbReference type="InterPro" id="IPR050628">
    <property type="entry name" value="SNF2_RAD54_helicase_TF"/>
</dbReference>
<dbReference type="InterPro" id="IPR049730">
    <property type="entry name" value="SNF2/RAD54-like_C"/>
</dbReference>
<dbReference type="PANTHER" id="PTHR45626:SF22">
    <property type="entry name" value="DNA REPAIR PROTEIN RAD5"/>
    <property type="match status" value="1"/>
</dbReference>
<organism evidence="7 8">
    <name type="scientific">Thelonectria olida</name>
    <dbReference type="NCBI Taxonomy" id="1576542"/>
    <lineage>
        <taxon>Eukaryota</taxon>
        <taxon>Fungi</taxon>
        <taxon>Dikarya</taxon>
        <taxon>Ascomycota</taxon>
        <taxon>Pezizomycotina</taxon>
        <taxon>Sordariomycetes</taxon>
        <taxon>Hypocreomycetidae</taxon>
        <taxon>Hypocreales</taxon>
        <taxon>Nectriaceae</taxon>
        <taxon>Thelonectria</taxon>
    </lineage>
</organism>
<dbReference type="InterPro" id="IPR027417">
    <property type="entry name" value="P-loop_NTPase"/>
</dbReference>
<dbReference type="InterPro" id="IPR000330">
    <property type="entry name" value="SNF2_N"/>
</dbReference>
<reference evidence="7 8" key="1">
    <citation type="journal article" date="2021" name="Nat. Commun.">
        <title>Genetic determinants of endophytism in the Arabidopsis root mycobiome.</title>
        <authorList>
            <person name="Mesny F."/>
            <person name="Miyauchi S."/>
            <person name="Thiergart T."/>
            <person name="Pickel B."/>
            <person name="Atanasova L."/>
            <person name="Karlsson M."/>
            <person name="Huettel B."/>
            <person name="Barry K.W."/>
            <person name="Haridas S."/>
            <person name="Chen C."/>
            <person name="Bauer D."/>
            <person name="Andreopoulos W."/>
            <person name="Pangilinan J."/>
            <person name="LaButti K."/>
            <person name="Riley R."/>
            <person name="Lipzen A."/>
            <person name="Clum A."/>
            <person name="Drula E."/>
            <person name="Henrissat B."/>
            <person name="Kohler A."/>
            <person name="Grigoriev I.V."/>
            <person name="Martin F.M."/>
            <person name="Hacquard S."/>
        </authorList>
    </citation>
    <scope>NUCLEOTIDE SEQUENCE [LARGE SCALE GENOMIC DNA]</scope>
    <source>
        <strain evidence="7 8">MPI-CAGE-CH-0241</strain>
    </source>
</reference>
<dbReference type="Gene3D" id="3.40.50.10810">
    <property type="entry name" value="Tandem AAA-ATPase domain"/>
    <property type="match status" value="1"/>
</dbReference>
<dbReference type="GO" id="GO:0016787">
    <property type="term" value="F:hydrolase activity"/>
    <property type="evidence" value="ECO:0007669"/>
    <property type="project" value="UniProtKB-KW"/>
</dbReference>
<dbReference type="Pfam" id="PF00176">
    <property type="entry name" value="SNF2-rel_dom"/>
    <property type="match status" value="1"/>
</dbReference>
<feature type="compositionally biased region" description="Polar residues" evidence="4">
    <location>
        <begin position="61"/>
        <end position="70"/>
    </location>
</feature>
<evidence type="ECO:0000256" key="1">
    <source>
        <dbReference type="ARBA" id="ARBA00022741"/>
    </source>
</evidence>
<evidence type="ECO:0000256" key="3">
    <source>
        <dbReference type="ARBA" id="ARBA00022840"/>
    </source>
</evidence>
<evidence type="ECO:0000259" key="5">
    <source>
        <dbReference type="PROSITE" id="PS51192"/>
    </source>
</evidence>
<keyword evidence="8" id="KW-1185">Reference proteome</keyword>
<dbReference type="SUPFAM" id="SSF52540">
    <property type="entry name" value="P-loop containing nucleoside triphosphate hydrolases"/>
    <property type="match status" value="2"/>
</dbReference>
<dbReference type="GO" id="GO:0008094">
    <property type="term" value="F:ATP-dependent activity, acting on DNA"/>
    <property type="evidence" value="ECO:0007669"/>
    <property type="project" value="TreeGrafter"/>
</dbReference>
<dbReference type="Proteomes" id="UP000777438">
    <property type="component" value="Unassembled WGS sequence"/>
</dbReference>
<proteinExistence type="predicted"/>
<feature type="domain" description="Helicase ATP-binding" evidence="5">
    <location>
        <begin position="403"/>
        <end position="587"/>
    </location>
</feature>
<dbReference type="InterPro" id="IPR014001">
    <property type="entry name" value="Helicase_ATP-bd"/>
</dbReference>
<name>A0A9P9ANA7_9HYPO</name>
<evidence type="ECO:0000259" key="6">
    <source>
        <dbReference type="PROSITE" id="PS51194"/>
    </source>
</evidence>
<evidence type="ECO:0000256" key="2">
    <source>
        <dbReference type="ARBA" id="ARBA00022801"/>
    </source>
</evidence>
<dbReference type="EMBL" id="JAGPYM010000025">
    <property type="protein sequence ID" value="KAH6880616.1"/>
    <property type="molecule type" value="Genomic_DNA"/>
</dbReference>
<dbReference type="Pfam" id="PF00271">
    <property type="entry name" value="Helicase_C"/>
    <property type="match status" value="1"/>
</dbReference>
<dbReference type="Gene3D" id="3.40.50.300">
    <property type="entry name" value="P-loop containing nucleotide triphosphate hydrolases"/>
    <property type="match status" value="1"/>
</dbReference>
<protein>
    <submittedName>
        <fullName evidence="7">SNF2 family N-terminal domain-containing protein</fullName>
    </submittedName>
</protein>
<dbReference type="GO" id="GO:0006281">
    <property type="term" value="P:DNA repair"/>
    <property type="evidence" value="ECO:0007669"/>
    <property type="project" value="TreeGrafter"/>
</dbReference>
<dbReference type="PANTHER" id="PTHR45626">
    <property type="entry name" value="TRANSCRIPTION TERMINATION FACTOR 2-RELATED"/>
    <property type="match status" value="1"/>
</dbReference>
<feature type="region of interest" description="Disordered" evidence="4">
    <location>
        <begin position="1"/>
        <end position="34"/>
    </location>
</feature>
<dbReference type="CDD" id="cd18008">
    <property type="entry name" value="DEXDc_SHPRH-like"/>
    <property type="match status" value="1"/>
</dbReference>
<dbReference type="PROSITE" id="PS51194">
    <property type="entry name" value="HELICASE_CTER"/>
    <property type="match status" value="1"/>
</dbReference>
<dbReference type="InterPro" id="IPR001650">
    <property type="entry name" value="Helicase_C-like"/>
</dbReference>
<dbReference type="PROSITE" id="PS51192">
    <property type="entry name" value="HELICASE_ATP_BIND_1"/>
    <property type="match status" value="1"/>
</dbReference>
<sequence>MSNNRFLNHPHPNKKPKLQEPSAFDEAPARNQWPGNLEWPLAPETTSMVNLSNFHLHTPLQSSGTQTWQASRAAVMSAPRGTSSSGHGSADPIIQSHHGTSMGQLALFPPYQALGPPNVVPTVEASRDLAGYRTPGTCRRIPEILVYRLDMQALKMMLAGIPGTYRRTCENDATSYHVKLESPESFVGIEDYTFRGDVSADFTFLTAPLMEEKSLELQVTCTMSIDAPKLLKNGKRLRLATLPSKCALDIILYGPIQAAGAICTFIDECNEYLDDHRKLYLQDPVGCDRNVRYCNPQRLPPLDPEAIQMTFDLAIKRQQLVELEAIEPQMDLLELLDSQEDLPEALQPPAIATPLKRQARPGTLKSKVGHLTARDLICGKLGRWILDKRWYYTPISLYGDRQTDKSPAFYGGIVADPMGFGKTLSVIALAASDAHHHELDDASAFSGVLGEQSNGMTLIIVPPALLGTWQEELKVHIGAPEFPWRLHHGKSRLTSLLDLQDTALVLITYHTVSTEWRSGVGQQSSILFTARWRRAVLDEAHYIRNSESRMTRAVCAVDSVSRWAVTGTPIQNHLNDLAALLKFLNIYPYNEKHKFDADISLLLKNGNADEAVKRLKFLAGCLLLRRPKGTVRLPRRHDLVCHVEFLQAERELYTQVRMQAIARLNEALLHVSDGGRAATFVNALQQIEAMRMVCNLGLVYQTRHDTGSLASKLPDTSNWQDAAQRWFNLRFEMGNIQCHYCSCNLDATSNPLGDNESTQRLFYRCLRFICSSCYSTQRTQGRIEALGCEHDPSCPLAPVSASAKSLEEPPIPISLDNVLGSGYLPTKVKALIADIHGLPLDVKCVVFSTWRTTLDVVEAGFNQTGISALRFDGKVPHKDRQGVVERFRNDRSVRVVLLTLACGAAGLTLTVASRAYLMEPHWNPTLEDQALARIHRIGQEQEVTTMRFYVRDSFEENVVKNQQFKRDLAGILLVPSGTPIDNLGHLERLRSLI</sequence>
<evidence type="ECO:0000313" key="7">
    <source>
        <dbReference type="EMBL" id="KAH6880616.1"/>
    </source>
</evidence>
<dbReference type="InterPro" id="IPR038718">
    <property type="entry name" value="SNF2-like_sf"/>
</dbReference>
<keyword evidence="1" id="KW-0547">Nucleotide-binding</keyword>
<keyword evidence="3" id="KW-0067">ATP-binding</keyword>
<evidence type="ECO:0000256" key="4">
    <source>
        <dbReference type="SAM" id="MobiDB-lite"/>
    </source>
</evidence>
<feature type="region of interest" description="Disordered" evidence="4">
    <location>
        <begin position="61"/>
        <end position="92"/>
    </location>
</feature>
<dbReference type="GO" id="GO:0005524">
    <property type="term" value="F:ATP binding"/>
    <property type="evidence" value="ECO:0007669"/>
    <property type="project" value="UniProtKB-KW"/>
</dbReference>
<comment type="caution">
    <text evidence="7">The sequence shown here is derived from an EMBL/GenBank/DDBJ whole genome shotgun (WGS) entry which is preliminary data.</text>
</comment>
<dbReference type="CDD" id="cd18793">
    <property type="entry name" value="SF2_C_SNF"/>
    <property type="match status" value="1"/>
</dbReference>
<accession>A0A9P9ANA7</accession>